<evidence type="ECO:0000313" key="2">
    <source>
        <dbReference type="Proteomes" id="UP000676079"/>
    </source>
</evidence>
<evidence type="ECO:0008006" key="3">
    <source>
        <dbReference type="Google" id="ProtNLM"/>
    </source>
</evidence>
<accession>A0ABX8BVE8</accession>
<evidence type="ECO:0000313" key="1">
    <source>
        <dbReference type="EMBL" id="QUX26034.1"/>
    </source>
</evidence>
<reference evidence="1 2" key="1">
    <citation type="submission" date="2021-05" db="EMBL/GenBank/DDBJ databases">
        <title>Direct Submission.</title>
        <authorList>
            <person name="Li K."/>
            <person name="Gao J."/>
        </authorList>
    </citation>
    <scope>NUCLEOTIDE SEQUENCE [LARGE SCALE GENOMIC DNA]</scope>
    <source>
        <strain evidence="1 2">Mg02</strain>
    </source>
</reference>
<sequence length="90" mass="10076">MEVDPRSAQSICDTLRLRDVYVNADNLEPHEEAQIVILGMEANTAALEEDAEPALREIALEHMGDTDAAVELMVPWCQENTEPLLESDPW</sequence>
<name>A0ABX8BVE8_9ACTN</name>
<organism evidence="1 2">
    <name type="scientific">Nocardiopsis changdeensis</name>
    <dbReference type="NCBI Taxonomy" id="2831969"/>
    <lineage>
        <taxon>Bacteria</taxon>
        <taxon>Bacillati</taxon>
        <taxon>Actinomycetota</taxon>
        <taxon>Actinomycetes</taxon>
        <taxon>Streptosporangiales</taxon>
        <taxon>Nocardiopsidaceae</taxon>
        <taxon>Nocardiopsis</taxon>
    </lineage>
</organism>
<dbReference type="Proteomes" id="UP000676079">
    <property type="component" value="Chromosome"/>
</dbReference>
<keyword evidence="2" id="KW-1185">Reference proteome</keyword>
<proteinExistence type="predicted"/>
<gene>
    <name evidence="1" type="ORF">KGD84_17490</name>
</gene>
<protein>
    <recommendedName>
        <fullName evidence="3">DUF4253 domain-containing protein</fullName>
    </recommendedName>
</protein>
<dbReference type="EMBL" id="CP074133">
    <property type="protein sequence ID" value="QUX26034.1"/>
    <property type="molecule type" value="Genomic_DNA"/>
</dbReference>